<dbReference type="InterPro" id="IPR013325">
    <property type="entry name" value="RNA_pol_sigma_r2"/>
</dbReference>
<dbReference type="PANTHER" id="PTHR43133:SF52">
    <property type="entry name" value="ECF RNA POLYMERASE SIGMA FACTOR SIGL"/>
    <property type="match status" value="1"/>
</dbReference>
<evidence type="ECO:0000256" key="5">
    <source>
        <dbReference type="ARBA" id="ARBA00023163"/>
    </source>
</evidence>
<keyword evidence="3" id="KW-0731">Sigma factor</keyword>
<reference evidence="8" key="2">
    <citation type="submission" date="2021-04" db="EMBL/GenBank/DDBJ databases">
        <authorList>
            <person name="Gilroy R."/>
        </authorList>
    </citation>
    <scope>NUCLEOTIDE SEQUENCE</scope>
    <source>
        <strain evidence="8">ChiSxjej1B13-11774</strain>
    </source>
</reference>
<dbReference type="Proteomes" id="UP000824048">
    <property type="component" value="Unassembled WGS sequence"/>
</dbReference>
<dbReference type="InterPro" id="IPR007627">
    <property type="entry name" value="RNA_pol_sigma70_r2"/>
</dbReference>
<gene>
    <name evidence="8" type="ORF">H9811_02860</name>
</gene>
<dbReference type="SUPFAM" id="SSF88659">
    <property type="entry name" value="Sigma3 and sigma4 domains of RNA polymerase sigma factors"/>
    <property type="match status" value="1"/>
</dbReference>
<evidence type="ECO:0000256" key="4">
    <source>
        <dbReference type="ARBA" id="ARBA00023125"/>
    </source>
</evidence>
<dbReference type="Pfam" id="PF04542">
    <property type="entry name" value="Sigma70_r2"/>
    <property type="match status" value="1"/>
</dbReference>
<dbReference type="AlphaFoldDB" id="A0A9D2JAC7"/>
<keyword evidence="5" id="KW-0804">Transcription</keyword>
<feature type="domain" description="RNA polymerase sigma-70 region 2" evidence="6">
    <location>
        <begin position="10"/>
        <end position="76"/>
    </location>
</feature>
<dbReference type="SUPFAM" id="SSF88946">
    <property type="entry name" value="Sigma2 domain of RNA polymerase sigma factors"/>
    <property type="match status" value="1"/>
</dbReference>
<evidence type="ECO:0000259" key="7">
    <source>
        <dbReference type="Pfam" id="PF08281"/>
    </source>
</evidence>
<dbReference type="InterPro" id="IPR013249">
    <property type="entry name" value="RNA_pol_sigma70_r4_t2"/>
</dbReference>
<dbReference type="PANTHER" id="PTHR43133">
    <property type="entry name" value="RNA POLYMERASE ECF-TYPE SIGMA FACTO"/>
    <property type="match status" value="1"/>
</dbReference>
<comment type="caution">
    <text evidence="8">The sequence shown here is derived from an EMBL/GenBank/DDBJ whole genome shotgun (WGS) entry which is preliminary data.</text>
</comment>
<evidence type="ECO:0000313" key="8">
    <source>
        <dbReference type="EMBL" id="HIZ41484.1"/>
    </source>
</evidence>
<organism evidence="8 9">
    <name type="scientific">Candidatus Gemmiger excrementigallinarum</name>
    <dbReference type="NCBI Taxonomy" id="2838609"/>
    <lineage>
        <taxon>Bacteria</taxon>
        <taxon>Bacillati</taxon>
        <taxon>Bacillota</taxon>
        <taxon>Clostridia</taxon>
        <taxon>Eubacteriales</taxon>
        <taxon>Gemmiger</taxon>
    </lineage>
</organism>
<dbReference type="InterPro" id="IPR036388">
    <property type="entry name" value="WH-like_DNA-bd_sf"/>
</dbReference>
<sequence length="162" mass="18962">MDKDSFEQVYIQYHKVVYAYLLSLCRNEELAADLAQETFYKALRGIDRFQGECALNVWLCSIAKHAFTDYYRRHRREAPLPEQTPDNPDADPLPGEKLEQRQTALTLHKALHALPEPYREVFWLRAYGELTFAEIGALHGKTENWARVTYYRARTKLKEALP</sequence>
<name>A0A9D2JAC7_9FIRM</name>
<evidence type="ECO:0000259" key="6">
    <source>
        <dbReference type="Pfam" id="PF04542"/>
    </source>
</evidence>
<dbReference type="InterPro" id="IPR039425">
    <property type="entry name" value="RNA_pol_sigma-70-like"/>
</dbReference>
<dbReference type="GO" id="GO:0003677">
    <property type="term" value="F:DNA binding"/>
    <property type="evidence" value="ECO:0007669"/>
    <property type="project" value="UniProtKB-KW"/>
</dbReference>
<reference evidence="8" key="1">
    <citation type="journal article" date="2021" name="PeerJ">
        <title>Extensive microbial diversity within the chicken gut microbiome revealed by metagenomics and culture.</title>
        <authorList>
            <person name="Gilroy R."/>
            <person name="Ravi A."/>
            <person name="Getino M."/>
            <person name="Pursley I."/>
            <person name="Horton D.L."/>
            <person name="Alikhan N.F."/>
            <person name="Baker D."/>
            <person name="Gharbi K."/>
            <person name="Hall N."/>
            <person name="Watson M."/>
            <person name="Adriaenssens E.M."/>
            <person name="Foster-Nyarko E."/>
            <person name="Jarju S."/>
            <person name="Secka A."/>
            <person name="Antonio M."/>
            <person name="Oren A."/>
            <person name="Chaudhuri R.R."/>
            <person name="La Ragione R."/>
            <person name="Hildebrand F."/>
            <person name="Pallen M.J."/>
        </authorList>
    </citation>
    <scope>NUCLEOTIDE SEQUENCE</scope>
    <source>
        <strain evidence="8">ChiSxjej1B13-11774</strain>
    </source>
</reference>
<dbReference type="InterPro" id="IPR014284">
    <property type="entry name" value="RNA_pol_sigma-70_dom"/>
</dbReference>
<dbReference type="Pfam" id="PF08281">
    <property type="entry name" value="Sigma70_r4_2"/>
    <property type="match status" value="1"/>
</dbReference>
<dbReference type="EMBL" id="DXBP01000019">
    <property type="protein sequence ID" value="HIZ41484.1"/>
    <property type="molecule type" value="Genomic_DNA"/>
</dbReference>
<evidence type="ECO:0000256" key="3">
    <source>
        <dbReference type="ARBA" id="ARBA00023082"/>
    </source>
</evidence>
<proteinExistence type="inferred from homology"/>
<keyword evidence="2" id="KW-0805">Transcription regulation</keyword>
<evidence type="ECO:0000256" key="1">
    <source>
        <dbReference type="ARBA" id="ARBA00010641"/>
    </source>
</evidence>
<protein>
    <submittedName>
        <fullName evidence="8">Sigma-70 family RNA polymerase sigma factor</fullName>
    </submittedName>
</protein>
<dbReference type="GO" id="GO:0016987">
    <property type="term" value="F:sigma factor activity"/>
    <property type="evidence" value="ECO:0007669"/>
    <property type="project" value="UniProtKB-KW"/>
</dbReference>
<dbReference type="CDD" id="cd06171">
    <property type="entry name" value="Sigma70_r4"/>
    <property type="match status" value="1"/>
</dbReference>
<dbReference type="Gene3D" id="1.10.10.10">
    <property type="entry name" value="Winged helix-like DNA-binding domain superfamily/Winged helix DNA-binding domain"/>
    <property type="match status" value="1"/>
</dbReference>
<dbReference type="NCBIfam" id="TIGR02937">
    <property type="entry name" value="sigma70-ECF"/>
    <property type="match status" value="1"/>
</dbReference>
<dbReference type="InterPro" id="IPR013324">
    <property type="entry name" value="RNA_pol_sigma_r3/r4-like"/>
</dbReference>
<evidence type="ECO:0000313" key="9">
    <source>
        <dbReference type="Proteomes" id="UP000824048"/>
    </source>
</evidence>
<dbReference type="GO" id="GO:0006352">
    <property type="term" value="P:DNA-templated transcription initiation"/>
    <property type="evidence" value="ECO:0007669"/>
    <property type="project" value="InterPro"/>
</dbReference>
<dbReference type="Gene3D" id="1.10.1740.10">
    <property type="match status" value="1"/>
</dbReference>
<feature type="domain" description="RNA polymerase sigma factor 70 region 4 type 2" evidence="7">
    <location>
        <begin position="106"/>
        <end position="157"/>
    </location>
</feature>
<keyword evidence="4" id="KW-0238">DNA-binding</keyword>
<comment type="similarity">
    <text evidence="1">Belongs to the sigma-70 factor family. ECF subfamily.</text>
</comment>
<accession>A0A9D2JAC7</accession>
<evidence type="ECO:0000256" key="2">
    <source>
        <dbReference type="ARBA" id="ARBA00023015"/>
    </source>
</evidence>